<dbReference type="AlphaFoldDB" id="A0A1X7R1Z4"/>
<protein>
    <submittedName>
        <fullName evidence="2">Uncharacterized protein</fullName>
    </submittedName>
</protein>
<dbReference type="EMBL" id="FXLY01000004">
    <property type="protein sequence ID" value="SMN19544.1"/>
    <property type="molecule type" value="Genomic_DNA"/>
</dbReference>
<dbReference type="OrthoDB" id="4067612at2759"/>
<dbReference type="Proteomes" id="UP000196158">
    <property type="component" value="Unassembled WGS sequence"/>
</dbReference>
<evidence type="ECO:0000313" key="3">
    <source>
        <dbReference type="Proteomes" id="UP000196158"/>
    </source>
</evidence>
<sequence length="613" mass="71329">MTHFNKLSALDSLFDENDNISNFKLSPSTSLLSKENVSINDNKKIYGTNGLASYVNKKKKLSFFNFDKNEKKRVKDDVIRTFSKRGTETKKKWLNLLEQTSIRKTLANGNPSSKKSINSPYRTNSTRDSFRIFFDNFKDTSTRSSLNSKSKHTKSIDENISKDNLKNWDHDDSTDHIFKDAVDYNLPVAPQLVNIRDIEHGLFHNATVQSTSGIDNTETSTDKKDQLTLKNNTINKISDKKEESCVININETESGEIEQFQDSLLRSSVISGSPLKRKMIEMDARDPYKFVFETPNKYSPNSDFADKEQIMDNLKSVWRLLSTENDERNNTFISTVDIQELSEMLINVTITKLDYHERKLNDLEKQITEKEVKQNFKFVSEDTFNELKKENSVKEATIGRLELEKQLDKNKIDQLTSNLRKLKLQEQAKNEATNHITATRNHKTKLDEAKIKELKKHLKTLSFFKDISIQFMKNLSQRSKNVLPYQTNKTFEDKLELLNYNISLDQELINDFTNDKEFEKSKTLISQFFSENTNIHISNVLLIRYGQLFRANKFLTQELAKFRNKTQLNFLPQSTAENDDTPDQKKFKTQRRIVSTLHEQNNIFGNQQIIARY</sequence>
<gene>
    <name evidence="2" type="ORF">KASA_0O00891G</name>
</gene>
<proteinExistence type="predicted"/>
<feature type="coiled-coil region" evidence="1">
    <location>
        <begin position="346"/>
        <end position="432"/>
    </location>
</feature>
<keyword evidence="3" id="KW-1185">Reference proteome</keyword>
<evidence type="ECO:0000313" key="2">
    <source>
        <dbReference type="EMBL" id="SMN19544.1"/>
    </source>
</evidence>
<accession>A0A1X7R1Z4</accession>
<organism evidence="2 3">
    <name type="scientific">Maudiozyma saulgeensis</name>
    <dbReference type="NCBI Taxonomy" id="1789683"/>
    <lineage>
        <taxon>Eukaryota</taxon>
        <taxon>Fungi</taxon>
        <taxon>Dikarya</taxon>
        <taxon>Ascomycota</taxon>
        <taxon>Saccharomycotina</taxon>
        <taxon>Saccharomycetes</taxon>
        <taxon>Saccharomycetales</taxon>
        <taxon>Saccharomycetaceae</taxon>
        <taxon>Maudiozyma</taxon>
    </lineage>
</organism>
<keyword evidence="1" id="KW-0175">Coiled coil</keyword>
<evidence type="ECO:0000256" key="1">
    <source>
        <dbReference type="SAM" id="Coils"/>
    </source>
</evidence>
<reference evidence="2 3" key="1">
    <citation type="submission" date="2017-04" db="EMBL/GenBank/DDBJ databases">
        <authorList>
            <person name="Afonso C.L."/>
            <person name="Miller P.J."/>
            <person name="Scott M.A."/>
            <person name="Spackman E."/>
            <person name="Goraichik I."/>
            <person name="Dimitrov K.M."/>
            <person name="Suarez D.L."/>
            <person name="Swayne D.E."/>
        </authorList>
    </citation>
    <scope>NUCLEOTIDE SEQUENCE [LARGE SCALE GENOMIC DNA]</scope>
</reference>
<name>A0A1X7R1Z4_9SACH</name>